<reference evidence="2" key="2">
    <citation type="submission" date="2015-01" db="EMBL/GenBank/DDBJ databases">
        <title>Evolutionary Origins and Diversification of the Mycorrhizal Mutualists.</title>
        <authorList>
            <consortium name="DOE Joint Genome Institute"/>
            <consortium name="Mycorrhizal Genomics Consortium"/>
            <person name="Kohler A."/>
            <person name="Kuo A."/>
            <person name="Nagy L.G."/>
            <person name="Floudas D."/>
            <person name="Copeland A."/>
            <person name="Barry K.W."/>
            <person name="Cichocki N."/>
            <person name="Veneault-Fourrey C."/>
            <person name="LaButti K."/>
            <person name="Lindquist E.A."/>
            <person name="Lipzen A."/>
            <person name="Lundell T."/>
            <person name="Morin E."/>
            <person name="Murat C."/>
            <person name="Riley R."/>
            <person name="Ohm R."/>
            <person name="Sun H."/>
            <person name="Tunlid A."/>
            <person name="Henrissat B."/>
            <person name="Grigoriev I.V."/>
            <person name="Hibbett D.S."/>
            <person name="Martin F."/>
        </authorList>
    </citation>
    <scope>NUCLEOTIDE SEQUENCE [LARGE SCALE GENOMIC DNA]</scope>
    <source>
        <strain evidence="2">UH-Slu-Lm8-n1</strain>
    </source>
</reference>
<evidence type="ECO:0000313" key="2">
    <source>
        <dbReference type="Proteomes" id="UP000054485"/>
    </source>
</evidence>
<dbReference type="InParanoid" id="A0A0D0BFG3"/>
<dbReference type="Proteomes" id="UP000054485">
    <property type="component" value="Unassembled WGS sequence"/>
</dbReference>
<gene>
    <name evidence="1" type="ORF">CY34DRAFT_805378</name>
</gene>
<protein>
    <submittedName>
        <fullName evidence="1">Uncharacterized protein</fullName>
    </submittedName>
</protein>
<dbReference type="EMBL" id="KN835250">
    <property type="protein sequence ID" value="KIK42013.1"/>
    <property type="molecule type" value="Genomic_DNA"/>
</dbReference>
<accession>A0A0D0BFG3</accession>
<dbReference type="HOGENOM" id="CLU_3107975_0_0_1"/>
<organism evidence="1 2">
    <name type="scientific">Suillus luteus UH-Slu-Lm8-n1</name>
    <dbReference type="NCBI Taxonomy" id="930992"/>
    <lineage>
        <taxon>Eukaryota</taxon>
        <taxon>Fungi</taxon>
        <taxon>Dikarya</taxon>
        <taxon>Basidiomycota</taxon>
        <taxon>Agaricomycotina</taxon>
        <taxon>Agaricomycetes</taxon>
        <taxon>Agaricomycetidae</taxon>
        <taxon>Boletales</taxon>
        <taxon>Suillineae</taxon>
        <taxon>Suillaceae</taxon>
        <taxon>Suillus</taxon>
    </lineage>
</organism>
<proteinExistence type="predicted"/>
<reference evidence="1 2" key="1">
    <citation type="submission" date="2014-04" db="EMBL/GenBank/DDBJ databases">
        <authorList>
            <consortium name="DOE Joint Genome Institute"/>
            <person name="Kuo A."/>
            <person name="Ruytinx J."/>
            <person name="Rineau F."/>
            <person name="Colpaert J."/>
            <person name="Kohler A."/>
            <person name="Nagy L.G."/>
            <person name="Floudas D."/>
            <person name="Copeland A."/>
            <person name="Barry K.W."/>
            <person name="Cichocki N."/>
            <person name="Veneault-Fourrey C."/>
            <person name="LaButti K."/>
            <person name="Lindquist E.A."/>
            <person name="Lipzen A."/>
            <person name="Lundell T."/>
            <person name="Morin E."/>
            <person name="Murat C."/>
            <person name="Sun H."/>
            <person name="Tunlid A."/>
            <person name="Henrissat B."/>
            <person name="Grigoriev I.V."/>
            <person name="Hibbett D.S."/>
            <person name="Martin F."/>
            <person name="Nordberg H.P."/>
            <person name="Cantor M.N."/>
            <person name="Hua S.X."/>
        </authorList>
    </citation>
    <scope>NUCLEOTIDE SEQUENCE [LARGE SCALE GENOMIC DNA]</scope>
    <source>
        <strain evidence="1 2">UH-Slu-Lm8-n1</strain>
    </source>
</reference>
<sequence length="51" mass="5779">MHRRFFDSNFKILSCANEGIKQRYGLCSRSHLTKLQDAVAVGDVSIDVFGF</sequence>
<evidence type="ECO:0000313" key="1">
    <source>
        <dbReference type="EMBL" id="KIK42013.1"/>
    </source>
</evidence>
<dbReference type="AlphaFoldDB" id="A0A0D0BFG3"/>
<name>A0A0D0BFG3_9AGAM</name>
<keyword evidence="2" id="KW-1185">Reference proteome</keyword>